<dbReference type="Proteomes" id="UP001165283">
    <property type="component" value="Unassembled WGS sequence"/>
</dbReference>
<reference evidence="8" key="1">
    <citation type="submission" date="2021-04" db="EMBL/GenBank/DDBJ databases">
        <title>Pseudonocardia sp. nov., isolated from sandy soil of mangrove forest.</title>
        <authorList>
            <person name="Zan Z."/>
            <person name="Huang R."/>
            <person name="Liu W."/>
        </authorList>
    </citation>
    <scope>NUCLEOTIDE SEQUENCE</scope>
    <source>
        <strain evidence="8">S2-4</strain>
    </source>
</reference>
<evidence type="ECO:0000256" key="6">
    <source>
        <dbReference type="SAM" id="MobiDB-lite"/>
    </source>
</evidence>
<keyword evidence="9" id="KW-1185">Reference proteome</keyword>
<keyword evidence="2" id="KW-0805">Transcription regulation</keyword>
<dbReference type="InterPro" id="IPR051677">
    <property type="entry name" value="AfsR-DnrI-RedD_regulator"/>
</dbReference>
<feature type="compositionally biased region" description="Basic residues" evidence="6">
    <location>
        <begin position="1"/>
        <end position="18"/>
    </location>
</feature>
<comment type="similarity">
    <text evidence="1">Belongs to the AfsR/DnrI/RedD regulatory family.</text>
</comment>
<evidence type="ECO:0000256" key="3">
    <source>
        <dbReference type="ARBA" id="ARBA00023125"/>
    </source>
</evidence>
<dbReference type="Gene3D" id="1.25.40.10">
    <property type="entry name" value="Tetratricopeptide repeat domain"/>
    <property type="match status" value="1"/>
</dbReference>
<dbReference type="Gene3D" id="3.40.50.300">
    <property type="entry name" value="P-loop containing nucleotide triphosphate hydrolases"/>
    <property type="match status" value="1"/>
</dbReference>
<dbReference type="PANTHER" id="PTHR35807:SF1">
    <property type="entry name" value="TRANSCRIPTIONAL REGULATOR REDD"/>
    <property type="match status" value="1"/>
</dbReference>
<dbReference type="SUPFAM" id="SSF52540">
    <property type="entry name" value="P-loop containing nucleoside triphosphate hydrolases"/>
    <property type="match status" value="1"/>
</dbReference>
<dbReference type="InterPro" id="IPR027417">
    <property type="entry name" value="P-loop_NTPase"/>
</dbReference>
<evidence type="ECO:0000256" key="1">
    <source>
        <dbReference type="ARBA" id="ARBA00005820"/>
    </source>
</evidence>
<feature type="domain" description="OmpR/PhoB-type" evidence="7">
    <location>
        <begin position="34"/>
        <end position="133"/>
    </location>
</feature>
<dbReference type="Pfam" id="PF03704">
    <property type="entry name" value="BTAD"/>
    <property type="match status" value="1"/>
</dbReference>
<keyword evidence="3 5" id="KW-0238">DNA-binding</keyword>
<protein>
    <submittedName>
        <fullName evidence="8">AfsR/SARP family transcriptional regulator</fullName>
    </submittedName>
</protein>
<dbReference type="EMBL" id="JAGSOV010000101">
    <property type="protein sequence ID" value="MCO1660980.1"/>
    <property type="molecule type" value="Genomic_DNA"/>
</dbReference>
<evidence type="ECO:0000313" key="9">
    <source>
        <dbReference type="Proteomes" id="UP001165283"/>
    </source>
</evidence>
<dbReference type="PROSITE" id="PS51755">
    <property type="entry name" value="OMPR_PHOB"/>
    <property type="match status" value="1"/>
</dbReference>
<accession>A0ABT1ADJ6</accession>
<dbReference type="SMART" id="SM00862">
    <property type="entry name" value="Trans_reg_C"/>
    <property type="match status" value="1"/>
</dbReference>
<dbReference type="InterPro" id="IPR011990">
    <property type="entry name" value="TPR-like_helical_dom_sf"/>
</dbReference>
<dbReference type="Pfam" id="PF00486">
    <property type="entry name" value="Trans_reg_C"/>
    <property type="match status" value="1"/>
</dbReference>
<proteinExistence type="inferred from homology"/>
<keyword evidence="4" id="KW-0804">Transcription</keyword>
<gene>
    <name evidence="8" type="ORF">KDL28_38635</name>
</gene>
<dbReference type="PRINTS" id="PR00364">
    <property type="entry name" value="DISEASERSIST"/>
</dbReference>
<dbReference type="RefSeq" id="WP_252446513.1">
    <property type="nucleotide sequence ID" value="NZ_JAGSOV010000101.1"/>
</dbReference>
<evidence type="ECO:0000256" key="2">
    <source>
        <dbReference type="ARBA" id="ARBA00023015"/>
    </source>
</evidence>
<evidence type="ECO:0000256" key="4">
    <source>
        <dbReference type="ARBA" id="ARBA00023163"/>
    </source>
</evidence>
<evidence type="ECO:0000313" key="8">
    <source>
        <dbReference type="EMBL" id="MCO1660980.1"/>
    </source>
</evidence>
<dbReference type="InterPro" id="IPR001867">
    <property type="entry name" value="OmpR/PhoB-type_DNA-bd"/>
</dbReference>
<organism evidence="8 9">
    <name type="scientific">Pseudonocardia humida</name>
    <dbReference type="NCBI Taxonomy" id="2800819"/>
    <lineage>
        <taxon>Bacteria</taxon>
        <taxon>Bacillati</taxon>
        <taxon>Actinomycetota</taxon>
        <taxon>Actinomycetes</taxon>
        <taxon>Pseudonocardiales</taxon>
        <taxon>Pseudonocardiaceae</taxon>
        <taxon>Pseudonocardia</taxon>
    </lineage>
</organism>
<dbReference type="SMART" id="SM01043">
    <property type="entry name" value="BTAD"/>
    <property type="match status" value="1"/>
</dbReference>
<dbReference type="Gene3D" id="1.10.10.10">
    <property type="entry name" value="Winged helix-like DNA-binding domain superfamily/Winged helix DNA-binding domain"/>
    <property type="match status" value="1"/>
</dbReference>
<dbReference type="CDD" id="cd15831">
    <property type="entry name" value="BTAD"/>
    <property type="match status" value="1"/>
</dbReference>
<dbReference type="SUPFAM" id="SSF48452">
    <property type="entry name" value="TPR-like"/>
    <property type="match status" value="1"/>
</dbReference>
<evidence type="ECO:0000256" key="5">
    <source>
        <dbReference type="PROSITE-ProRule" id="PRU01091"/>
    </source>
</evidence>
<evidence type="ECO:0000259" key="7">
    <source>
        <dbReference type="PROSITE" id="PS51755"/>
    </source>
</evidence>
<feature type="DNA-binding region" description="OmpR/PhoB-type" evidence="5">
    <location>
        <begin position="34"/>
        <end position="133"/>
    </location>
</feature>
<sequence>MGQRPDRRRAARARHPPVRSKCPADHRYCKTSGEVPVTVAALRTVQVDVLGPLSVRVAGRPVAVGPGRLRALLAVLAMSPRHFIGPDRLATAIWGQDLPGDARRSVQTYVARLRRLLGSGAIRSGRDGYLLEADVDAVRYLRVLDVAASEQDPDTERERLRAASALWRGTPFDGVRAAWLDQVERPRLIDRRLRAEERRIDLELAAGAGEQLIGELRELTAVHPLRERLWAQLMTALHRADRRSEALDAYQAVYRLLDDELGVTPGTGLRELHQQILRGDNGRAAWVAALLPRQLPPRTTGFVGRAVELARLDSLLARTAGGSAVITGGPGAGTTSVAVQWAHRVADRFPDGQLYANLRGFARPGRPAPPDEVVRGFLETLGVPADRHPTAPAARIGLYRSLLAGRRLLVLLDDAADAEQVRPLLPGGEGCVALVTSRVRITGLTAQGALPVPIDALSAAESRELLEHRLGVDRVRAEPVAVDRLVGLCAGLPLALAVVAARAALHPLLGSLAADVCGSRAPLDALSGTDPATDLRESFSRSYGALGPAARRLFRALGVACATGATATEAALLAAVPLSGTGPGLAELSRHHLVVERSPGRYAVPGLLRAYAAELPFGNDRAS</sequence>
<dbReference type="SUPFAM" id="SSF46894">
    <property type="entry name" value="C-terminal effector domain of the bipartite response regulators"/>
    <property type="match status" value="1"/>
</dbReference>
<dbReference type="PANTHER" id="PTHR35807">
    <property type="entry name" value="TRANSCRIPTIONAL REGULATOR REDD-RELATED"/>
    <property type="match status" value="1"/>
</dbReference>
<comment type="caution">
    <text evidence="8">The sequence shown here is derived from an EMBL/GenBank/DDBJ whole genome shotgun (WGS) entry which is preliminary data.</text>
</comment>
<feature type="region of interest" description="Disordered" evidence="6">
    <location>
        <begin position="1"/>
        <end position="23"/>
    </location>
</feature>
<dbReference type="InterPro" id="IPR036388">
    <property type="entry name" value="WH-like_DNA-bd_sf"/>
</dbReference>
<dbReference type="InterPro" id="IPR016032">
    <property type="entry name" value="Sig_transdc_resp-reg_C-effctor"/>
</dbReference>
<dbReference type="InterPro" id="IPR005158">
    <property type="entry name" value="BTAD"/>
</dbReference>
<name>A0ABT1ADJ6_9PSEU</name>